<organism evidence="1 2">
    <name type="scientific">Ixodes persulcatus</name>
    <name type="common">Taiga tick</name>
    <dbReference type="NCBI Taxonomy" id="34615"/>
    <lineage>
        <taxon>Eukaryota</taxon>
        <taxon>Metazoa</taxon>
        <taxon>Ecdysozoa</taxon>
        <taxon>Arthropoda</taxon>
        <taxon>Chelicerata</taxon>
        <taxon>Arachnida</taxon>
        <taxon>Acari</taxon>
        <taxon>Parasitiformes</taxon>
        <taxon>Ixodida</taxon>
        <taxon>Ixodoidea</taxon>
        <taxon>Ixodidae</taxon>
        <taxon>Ixodinae</taxon>
        <taxon>Ixodes</taxon>
    </lineage>
</organism>
<proteinExistence type="predicted"/>
<sequence>MTTLLVAPPRLELLQATQDHAAVTSYETSPPPSQEMDEDAEDFGPQTRVSRLHVLRESRTPLTWRDFGKSLQREPSTERNSTHRASPIPTTSRKERVTLGTHVPTDGISRGVIHGCKPNEPTAKLLEALYTDRVDVLTARPMGSKANMDPACTSRNQSPPNSSLAHPPPERPPDLLQWNCRSQRQSATELVELFRLTGRPAALLLQETRGTSPGISGFNGYFQPTIEHGLRGGSSDTSQTIEAQAAVFVRKGLPQAQIATTAYCNPFQEVVAVRCTLGRHREAAELAHLTLANDLDYPTRHGLHEGQRDTTPDLTWADSRLVTDWRCGPDPMGSDHYPIWLELSTGGKPGRRRLTRLSTGTPSGRRWPRAKTRFP</sequence>
<keyword evidence="2" id="KW-1185">Reference proteome</keyword>
<name>A0AC60NSH4_IXOPE</name>
<accession>A0AC60NSH4</accession>
<comment type="caution">
    <text evidence="1">The sequence shown here is derived from an EMBL/GenBank/DDBJ whole genome shotgun (WGS) entry which is preliminary data.</text>
</comment>
<dbReference type="Proteomes" id="UP000805193">
    <property type="component" value="Unassembled WGS sequence"/>
</dbReference>
<reference evidence="1 2" key="1">
    <citation type="journal article" date="2020" name="Cell">
        <title>Large-Scale Comparative Analyses of Tick Genomes Elucidate Their Genetic Diversity and Vector Capacities.</title>
        <authorList>
            <consortium name="Tick Genome and Microbiome Consortium (TIGMIC)"/>
            <person name="Jia N."/>
            <person name="Wang J."/>
            <person name="Shi W."/>
            <person name="Du L."/>
            <person name="Sun Y."/>
            <person name="Zhan W."/>
            <person name="Jiang J.F."/>
            <person name="Wang Q."/>
            <person name="Zhang B."/>
            <person name="Ji P."/>
            <person name="Bell-Sakyi L."/>
            <person name="Cui X.M."/>
            <person name="Yuan T.T."/>
            <person name="Jiang B.G."/>
            <person name="Yang W.F."/>
            <person name="Lam T.T."/>
            <person name="Chang Q.C."/>
            <person name="Ding S.J."/>
            <person name="Wang X.J."/>
            <person name="Zhu J.G."/>
            <person name="Ruan X.D."/>
            <person name="Zhao L."/>
            <person name="Wei J.T."/>
            <person name="Ye R.Z."/>
            <person name="Que T.C."/>
            <person name="Du C.H."/>
            <person name="Zhou Y.H."/>
            <person name="Cheng J.X."/>
            <person name="Dai P.F."/>
            <person name="Guo W.B."/>
            <person name="Han X.H."/>
            <person name="Huang E.J."/>
            <person name="Li L.F."/>
            <person name="Wei W."/>
            <person name="Gao Y.C."/>
            <person name="Liu J.Z."/>
            <person name="Shao H.Z."/>
            <person name="Wang X."/>
            <person name="Wang C.C."/>
            <person name="Yang T.C."/>
            <person name="Huo Q.B."/>
            <person name="Li W."/>
            <person name="Chen H.Y."/>
            <person name="Chen S.E."/>
            <person name="Zhou L.G."/>
            <person name="Ni X.B."/>
            <person name="Tian J.H."/>
            <person name="Sheng Y."/>
            <person name="Liu T."/>
            <person name="Pan Y.S."/>
            <person name="Xia L.Y."/>
            <person name="Li J."/>
            <person name="Zhao F."/>
            <person name="Cao W.C."/>
        </authorList>
    </citation>
    <scope>NUCLEOTIDE SEQUENCE [LARGE SCALE GENOMIC DNA]</scope>
    <source>
        <strain evidence="1">Iper-2018</strain>
    </source>
</reference>
<protein>
    <submittedName>
        <fullName evidence="1">Uncharacterized protein</fullName>
    </submittedName>
</protein>
<dbReference type="EMBL" id="JABSTQ010011556">
    <property type="protein sequence ID" value="KAG0410077.1"/>
    <property type="molecule type" value="Genomic_DNA"/>
</dbReference>
<evidence type="ECO:0000313" key="2">
    <source>
        <dbReference type="Proteomes" id="UP000805193"/>
    </source>
</evidence>
<evidence type="ECO:0000313" key="1">
    <source>
        <dbReference type="EMBL" id="KAG0410077.1"/>
    </source>
</evidence>
<gene>
    <name evidence="1" type="ORF">HPB47_012789</name>
</gene>